<feature type="signal peptide" evidence="2">
    <location>
        <begin position="1"/>
        <end position="27"/>
    </location>
</feature>
<feature type="chain" id="PRO_5020859871" description="Peptide-binding protein" evidence="2">
    <location>
        <begin position="28"/>
        <end position="153"/>
    </location>
</feature>
<evidence type="ECO:0000256" key="1">
    <source>
        <dbReference type="SAM" id="MobiDB-lite"/>
    </source>
</evidence>
<evidence type="ECO:0000313" key="3">
    <source>
        <dbReference type="EMBL" id="TKC89805.1"/>
    </source>
</evidence>
<dbReference type="OrthoDB" id="9109441at2"/>
<comment type="caution">
    <text evidence="3">The sequence shown here is derived from an EMBL/GenBank/DDBJ whole genome shotgun (WGS) entry which is preliminary data.</text>
</comment>
<organism evidence="3 4">
    <name type="scientific">Trinickia terrae</name>
    <dbReference type="NCBI Taxonomy" id="2571161"/>
    <lineage>
        <taxon>Bacteria</taxon>
        <taxon>Pseudomonadati</taxon>
        <taxon>Pseudomonadota</taxon>
        <taxon>Betaproteobacteria</taxon>
        <taxon>Burkholderiales</taxon>
        <taxon>Burkholderiaceae</taxon>
        <taxon>Trinickia</taxon>
    </lineage>
</organism>
<protein>
    <recommendedName>
        <fullName evidence="5">Peptide-binding protein</fullName>
    </recommendedName>
</protein>
<keyword evidence="4" id="KW-1185">Reference proteome</keyword>
<evidence type="ECO:0000313" key="4">
    <source>
        <dbReference type="Proteomes" id="UP000305539"/>
    </source>
</evidence>
<dbReference type="EMBL" id="SWJE01000005">
    <property type="protein sequence ID" value="TKC89805.1"/>
    <property type="molecule type" value="Genomic_DNA"/>
</dbReference>
<sequence length="153" mass="16568">MAELGIRNFGRWAVGALCVAMLSFAHAQPPRMGHDGYYGGGARGYGGQARSYAAERRAGNPAQARRAANGGAPWSGRSGGPAGRDPVYGTPIRPVSEEVPRPFQRQDPNPPYVRSGSIRADVARYNEERDSNRFVPRPPNDVPRPPAPSPYRN</sequence>
<evidence type="ECO:0000256" key="2">
    <source>
        <dbReference type="SAM" id="SignalP"/>
    </source>
</evidence>
<feature type="compositionally biased region" description="Basic and acidic residues" evidence="1">
    <location>
        <begin position="121"/>
        <end position="132"/>
    </location>
</feature>
<accession>A0A4U1I929</accession>
<evidence type="ECO:0008006" key="5">
    <source>
        <dbReference type="Google" id="ProtNLM"/>
    </source>
</evidence>
<reference evidence="3 4" key="1">
    <citation type="submission" date="2019-04" db="EMBL/GenBank/DDBJ databases">
        <title>Trinickia sp. 7GSK02, isolated from subtropical forest soil.</title>
        <authorList>
            <person name="Gao Z.-H."/>
            <person name="Qiu L.-H."/>
        </authorList>
    </citation>
    <scope>NUCLEOTIDE SEQUENCE [LARGE SCALE GENOMIC DNA]</scope>
    <source>
        <strain evidence="3 4">7GSK02</strain>
    </source>
</reference>
<feature type="region of interest" description="Disordered" evidence="1">
    <location>
        <begin position="44"/>
        <end position="153"/>
    </location>
</feature>
<dbReference type="Proteomes" id="UP000305539">
    <property type="component" value="Unassembled WGS sequence"/>
</dbReference>
<feature type="compositionally biased region" description="Pro residues" evidence="1">
    <location>
        <begin position="136"/>
        <end position="153"/>
    </location>
</feature>
<keyword evidence="2" id="KW-0732">Signal</keyword>
<name>A0A4U1I929_9BURK</name>
<dbReference type="AlphaFoldDB" id="A0A4U1I929"/>
<gene>
    <name evidence="3" type="ORF">FAZ69_10730</name>
</gene>
<proteinExistence type="predicted"/>